<dbReference type="OrthoDB" id="3854264at2"/>
<sequence length="120" mass="13960">MTPIALETLLTTYEEGRWRHLRTGELMIQDRLGALQARREVRRRLAEGDVTLIASPGQLWTLRPEFDAPADWPRGRTLELVERRSCPPAALVADEAGQEREIRLTVLDEMYELTSWRWCE</sequence>
<comment type="caution">
    <text evidence="1">The sequence shown here is derived from an EMBL/GenBank/DDBJ whole genome shotgun (WGS) entry which is preliminary data.</text>
</comment>
<dbReference type="EMBL" id="WBOF01000010">
    <property type="protein sequence ID" value="MQS18017.1"/>
    <property type="molecule type" value="Genomic_DNA"/>
</dbReference>
<reference evidence="1 2" key="1">
    <citation type="submission" date="2019-09" db="EMBL/GenBank/DDBJ databases">
        <title>Genome Sequences of Streptomyces kaniharaensis ATCC 21070.</title>
        <authorList>
            <person name="Zhu W."/>
            <person name="De Crecy-Lagard V."/>
            <person name="Richards N.G."/>
        </authorList>
    </citation>
    <scope>NUCLEOTIDE SEQUENCE [LARGE SCALE GENOMIC DNA]</scope>
    <source>
        <strain evidence="1 2">SF-557</strain>
    </source>
</reference>
<organism evidence="1 2">
    <name type="scientific">Streptomyces kaniharaensis</name>
    <dbReference type="NCBI Taxonomy" id="212423"/>
    <lineage>
        <taxon>Bacteria</taxon>
        <taxon>Bacillati</taxon>
        <taxon>Actinomycetota</taxon>
        <taxon>Actinomycetes</taxon>
        <taxon>Kitasatosporales</taxon>
        <taxon>Streptomycetaceae</taxon>
        <taxon>Streptomyces</taxon>
    </lineage>
</organism>
<evidence type="ECO:0000313" key="2">
    <source>
        <dbReference type="Proteomes" id="UP000450000"/>
    </source>
</evidence>
<dbReference type="AlphaFoldDB" id="A0A6N7L502"/>
<keyword evidence="2" id="KW-1185">Reference proteome</keyword>
<name>A0A6N7L502_9ACTN</name>
<protein>
    <submittedName>
        <fullName evidence="1">Uncharacterized protein</fullName>
    </submittedName>
</protein>
<gene>
    <name evidence="1" type="ORF">F7Q99_38980</name>
</gene>
<accession>A0A6N7L502</accession>
<dbReference type="RefSeq" id="WP_153472055.1">
    <property type="nucleotide sequence ID" value="NZ_WBOF01000010.1"/>
</dbReference>
<proteinExistence type="predicted"/>
<evidence type="ECO:0000313" key="1">
    <source>
        <dbReference type="EMBL" id="MQS18017.1"/>
    </source>
</evidence>
<dbReference type="Proteomes" id="UP000450000">
    <property type="component" value="Unassembled WGS sequence"/>
</dbReference>